<proteinExistence type="predicted"/>
<organism evidence="1 2">
    <name type="scientific">Frankliniella fusca</name>
    <dbReference type="NCBI Taxonomy" id="407009"/>
    <lineage>
        <taxon>Eukaryota</taxon>
        <taxon>Metazoa</taxon>
        <taxon>Ecdysozoa</taxon>
        <taxon>Arthropoda</taxon>
        <taxon>Hexapoda</taxon>
        <taxon>Insecta</taxon>
        <taxon>Pterygota</taxon>
        <taxon>Neoptera</taxon>
        <taxon>Paraneoptera</taxon>
        <taxon>Thysanoptera</taxon>
        <taxon>Terebrantia</taxon>
        <taxon>Thripoidea</taxon>
        <taxon>Thripidae</taxon>
        <taxon>Frankliniella</taxon>
    </lineage>
</organism>
<sequence>MACRATSPRRNNAFLEENDSIRPGYWTARPGPGQAVPGLPGHTDTDTHVQMMSGDTSVLAPHIKKEVEQNTFQACSPSNSEMYSPTTTVLPQDRFNGQPVPFIIEEQELWKWH</sequence>
<dbReference type="EMBL" id="JAHWGI010000293">
    <property type="protein sequence ID" value="KAK3912420.1"/>
    <property type="molecule type" value="Genomic_DNA"/>
</dbReference>
<keyword evidence="2" id="KW-1185">Reference proteome</keyword>
<comment type="caution">
    <text evidence="1">The sequence shown here is derived from an EMBL/GenBank/DDBJ whole genome shotgun (WGS) entry which is preliminary data.</text>
</comment>
<dbReference type="AlphaFoldDB" id="A0AAE1H2J3"/>
<reference evidence="1" key="1">
    <citation type="submission" date="2021-07" db="EMBL/GenBank/DDBJ databases">
        <authorList>
            <person name="Catto M.A."/>
            <person name="Jacobson A."/>
            <person name="Kennedy G."/>
            <person name="Labadie P."/>
            <person name="Hunt B.G."/>
            <person name="Srinivasan R."/>
        </authorList>
    </citation>
    <scope>NUCLEOTIDE SEQUENCE</scope>
    <source>
        <strain evidence="1">PL_HMW_Pooled</strain>
        <tissue evidence="1">Head</tissue>
    </source>
</reference>
<dbReference type="Proteomes" id="UP001219518">
    <property type="component" value="Unassembled WGS sequence"/>
</dbReference>
<evidence type="ECO:0000313" key="2">
    <source>
        <dbReference type="Proteomes" id="UP001219518"/>
    </source>
</evidence>
<reference evidence="1" key="2">
    <citation type="journal article" date="2023" name="BMC Genomics">
        <title>Pest status, molecular evolution, and epigenetic factors derived from the genome assembly of Frankliniella fusca, a thysanopteran phytovirus vector.</title>
        <authorList>
            <person name="Catto M.A."/>
            <person name="Labadie P.E."/>
            <person name="Jacobson A.L."/>
            <person name="Kennedy G.G."/>
            <person name="Srinivasan R."/>
            <person name="Hunt B.G."/>
        </authorList>
    </citation>
    <scope>NUCLEOTIDE SEQUENCE</scope>
    <source>
        <strain evidence="1">PL_HMW_Pooled</strain>
    </source>
</reference>
<evidence type="ECO:0000313" key="1">
    <source>
        <dbReference type="EMBL" id="KAK3912420.1"/>
    </source>
</evidence>
<name>A0AAE1H2J3_9NEOP</name>
<gene>
    <name evidence="1" type="ORF">KUF71_021990</name>
</gene>
<protein>
    <submittedName>
        <fullName evidence="1">Na(+)/H(+) antiporter NhaA 3</fullName>
    </submittedName>
</protein>
<accession>A0AAE1H2J3</accession>